<protein>
    <submittedName>
        <fullName evidence="2">Uncharacterized protein</fullName>
    </submittedName>
</protein>
<name>A0A916ZNM8_9HYPH</name>
<comment type="caution">
    <text evidence="2">The sequence shown here is derived from an EMBL/GenBank/DDBJ whole genome shotgun (WGS) entry which is preliminary data.</text>
</comment>
<evidence type="ECO:0000313" key="2">
    <source>
        <dbReference type="EMBL" id="GGE04504.1"/>
    </source>
</evidence>
<proteinExistence type="predicted"/>
<feature type="region of interest" description="Disordered" evidence="1">
    <location>
        <begin position="33"/>
        <end position="65"/>
    </location>
</feature>
<dbReference type="AlphaFoldDB" id="A0A916ZNM8"/>
<reference evidence="2" key="2">
    <citation type="submission" date="2020-09" db="EMBL/GenBank/DDBJ databases">
        <authorList>
            <person name="Sun Q."/>
            <person name="Zhou Y."/>
        </authorList>
    </citation>
    <scope>NUCLEOTIDE SEQUENCE</scope>
    <source>
        <strain evidence="2">CGMCC 1.15367</strain>
    </source>
</reference>
<gene>
    <name evidence="2" type="ORF">GCM10011390_24320</name>
</gene>
<reference evidence="2" key="1">
    <citation type="journal article" date="2014" name="Int. J. Syst. Evol. Microbiol.">
        <title>Complete genome sequence of Corynebacterium casei LMG S-19264T (=DSM 44701T), isolated from a smear-ripened cheese.</title>
        <authorList>
            <consortium name="US DOE Joint Genome Institute (JGI-PGF)"/>
            <person name="Walter F."/>
            <person name="Albersmeier A."/>
            <person name="Kalinowski J."/>
            <person name="Ruckert C."/>
        </authorList>
    </citation>
    <scope>NUCLEOTIDE SEQUENCE</scope>
    <source>
        <strain evidence="2">CGMCC 1.15367</strain>
    </source>
</reference>
<keyword evidence="3" id="KW-1185">Reference proteome</keyword>
<evidence type="ECO:0000313" key="3">
    <source>
        <dbReference type="Proteomes" id="UP000644699"/>
    </source>
</evidence>
<evidence type="ECO:0000256" key="1">
    <source>
        <dbReference type="SAM" id="MobiDB-lite"/>
    </source>
</evidence>
<sequence length="78" mass="8213">MLRWGDFQNASVIILASVPKPCAGASLMQPIPFSGRRASGKTKKSSRRAEGVSRCRSGAEAGPVAPAGAFPVRTRPFI</sequence>
<dbReference type="Proteomes" id="UP000644699">
    <property type="component" value="Unassembled WGS sequence"/>
</dbReference>
<dbReference type="EMBL" id="BMIQ01000003">
    <property type="protein sequence ID" value="GGE04504.1"/>
    <property type="molecule type" value="Genomic_DNA"/>
</dbReference>
<accession>A0A916ZNM8</accession>
<organism evidence="2 3">
    <name type="scientific">Aureimonas endophytica</name>
    <dbReference type="NCBI Taxonomy" id="2027858"/>
    <lineage>
        <taxon>Bacteria</taxon>
        <taxon>Pseudomonadati</taxon>
        <taxon>Pseudomonadota</taxon>
        <taxon>Alphaproteobacteria</taxon>
        <taxon>Hyphomicrobiales</taxon>
        <taxon>Aurantimonadaceae</taxon>
        <taxon>Aureimonas</taxon>
    </lineage>
</organism>